<evidence type="ECO:0000313" key="1">
    <source>
        <dbReference type="EMBL" id="MFC0846636.1"/>
    </source>
</evidence>
<reference evidence="1 2" key="1">
    <citation type="submission" date="2024-09" db="EMBL/GenBank/DDBJ databases">
        <authorList>
            <person name="Sun Q."/>
            <person name="Mori K."/>
        </authorList>
    </citation>
    <scope>NUCLEOTIDE SEQUENCE [LARGE SCALE GENOMIC DNA]</scope>
    <source>
        <strain evidence="1 2">JCM 4557</strain>
    </source>
</reference>
<accession>A0ABV6TLH0</accession>
<dbReference type="RefSeq" id="WP_394321793.1">
    <property type="nucleotide sequence ID" value="NZ_JBHMQV010000009.1"/>
</dbReference>
<dbReference type="InterPro" id="IPR036689">
    <property type="entry name" value="ESAT-6-like_sf"/>
</dbReference>
<protein>
    <recommendedName>
        <fullName evidence="3">WXG100 family type VII secretion target</fullName>
    </recommendedName>
</protein>
<dbReference type="SUPFAM" id="SSF140453">
    <property type="entry name" value="EsxAB dimer-like"/>
    <property type="match status" value="1"/>
</dbReference>
<sequence length="753" mass="81520">MLTYELIMKTDFSQLTTAATKWDDMAGELKKLEERYKTQVQSVSLDGTWTGQASLYSRPNFAATHTQYVAAQTEAKAVASLLRDAHAQFVDLKKRVESARDDAVKAGMKVSETGAATFDYSKVSATEADSVRHDPGLRTTENSWSQHIAQAVTAMNDADQGVKIALEAVGADLDLFDDTANGFNAKANGDVEFYEAKAMIPLAEKIKDGDKLSPEELAEAESLFRDNSHDKVFTQTLLQSLGPDGAVQFTRHVNDWSLSDKSHKDDYATLERGFATSLATATTVPGKVTEMPPGSAKYNEWLNSPDGKFYKGWMEGMEKTGVHDYGSNTRPLLGYQLLTTLMQKADGTYDDQYLNALGDQMIAAERGQKFNIFDTWGADYKGVTPDPVDALLGVMSKNPDAATFFFDPADKTGADHLHYLAGHGGGTRDWPQHMVSGGVATATYDLPDSHAGLGLALEAAATGHPPFGPNQDPWPVPTHTEAQARVMNGIIGQLDQGTSTEVHKNMQAAVAKALAEYTPDTHQILGNAGGGYIRGMNDGFFVDDKGMAHLATTPDKLVHVMRGLSEDPAAFADLSKTELRYLDHELSTLPKGASPLDQNDLIAKSGNALGTYTAIREDVLNDGRVNAYSSADWKAKVAYHIIGGVVTPMTIPTTGGGSIVVGDALQRGVDTLAWMWGNEMKAGADAEANAKISDTFLNADTQMRTVVNTWGEDRYGTGDPEARKLVDEYIRRMHDSHTTGLSQAKGYLTDTTN</sequence>
<evidence type="ECO:0000313" key="2">
    <source>
        <dbReference type="Proteomes" id="UP001589887"/>
    </source>
</evidence>
<proteinExistence type="predicted"/>
<comment type="caution">
    <text evidence="1">The sequence shown here is derived from an EMBL/GenBank/DDBJ whole genome shotgun (WGS) entry which is preliminary data.</text>
</comment>
<gene>
    <name evidence="1" type="ORF">ACFH04_23375</name>
</gene>
<dbReference type="EMBL" id="JBHMQV010000009">
    <property type="protein sequence ID" value="MFC0846636.1"/>
    <property type="molecule type" value="Genomic_DNA"/>
</dbReference>
<dbReference type="Proteomes" id="UP001589887">
    <property type="component" value="Unassembled WGS sequence"/>
</dbReference>
<organism evidence="1 2">
    <name type="scientific">Streptomyces noboritoensis</name>
    <dbReference type="NCBI Taxonomy" id="67337"/>
    <lineage>
        <taxon>Bacteria</taxon>
        <taxon>Bacillati</taxon>
        <taxon>Actinomycetota</taxon>
        <taxon>Actinomycetes</taxon>
        <taxon>Kitasatosporales</taxon>
        <taxon>Streptomycetaceae</taxon>
        <taxon>Streptomyces</taxon>
    </lineage>
</organism>
<keyword evidence="2" id="KW-1185">Reference proteome</keyword>
<name>A0ABV6TLH0_9ACTN</name>
<evidence type="ECO:0008006" key="3">
    <source>
        <dbReference type="Google" id="ProtNLM"/>
    </source>
</evidence>